<sequence length="1181" mass="133707">MRLCRILYSLLGQHAPAKLLPQLFQEAVFNEVNIQMIDRKLQEVLFSKRIPSYTVSKEACDKLSEHGINAYERSGGDAAMYINLPPLLGPDVKHHFEGIASELSKPYFNCIRSLSKLPKPPTHWKFIPGWTSYANGTAISVDCPSEEGLVFDTEVLVKESNAPIIAVAASVNGWYLWVSPRLFEPPVEPTNMVTLADLIPLYSPGTSLSSPKCIVGHFVSYDRARITEEYLTDPTGLRFLDTMSLHICVSGLTSTQRHIKMASDKHLYNNKLFKDFVAELNAKRGSTNQSDVESLEWIKEASLNSLVEVYKLYCKKDPPQDKSLRVIFEKGSRKDVIKNFQKLVTYCALDVHMTFDIFQCLWKLFTERFPHPLTFYGLLEMGSMYLPVNRSWVDFQERANQAYADLNTKQKTMLQKLAEDALKRHNGNDKSYERDPWLWDLDWSKPKKPASKSEDAQYIASLPKWYRELIPKPIKDHYKEGPTLVTAQMKIAPKLLRLCWNGLPLHFDQTLKWGTLIPGRVPKPVGDPQFYKQNSNLKENRSSHALSIQSPQSQILPSITVVKTAAAGPRLLQFPYREYLQYWEKEIEKRLFDLNSRVAFKNRVDPTPRDKFLLDELRRSVEVMPLDFDVMHRLIASFKQVSEECKVEQFATEKLTLPIYEYLGELQVKGALFWQNKHRYDTRRCGMVGRQKIHRRTTTDTINPEIATCWFCPLPNEGGQGLPVGSPLSKPFQVHIASGRLHSAQTSGEGENQAADQILRDRIRASFWQSYSKRVMSQMYVFLPTRLLPPTVQSSLNEEAAPRGQLYGAILPQVIAAGTISRRAVEPLWLTASNAEPERLGSEIKAMVQAPPGYCIVGADVDSQEMWIASLIGDSKVGFQGGTPYGWMTLEGSKAKGTDLHTKTANLIGIKRNEAKVLNYARLYGSGVEFTKHLLSKFQSNIRPEEASLKAEKLMRATKGYRVSVPSQNNSEGKVEYKSIWRGGTESHVFNALEAIARSPEPRTPVLGAQITRALTPKAVQDDFLPSRINWVVQSSAVDYLHCLLVSMAWLIKKFNLRARLCISIHDEVRYLCYKRCADEVALALQISNLLTRSFFAYQLGMHDLPESAAYFSSVEVDSCLRKDPLNDCKTPSNPDGLEATYKIPKGKSFTIAEIIERTGGVLKSFNDENNDNAANASYRV</sequence>
<dbReference type="GO" id="GO:0005760">
    <property type="term" value="C:gamma DNA polymerase complex"/>
    <property type="evidence" value="ECO:0007669"/>
    <property type="project" value="InterPro"/>
</dbReference>
<evidence type="ECO:0000259" key="2">
    <source>
        <dbReference type="SMART" id="SM00482"/>
    </source>
</evidence>
<organism evidence="3">
    <name type="scientific">Mesocestoides corti</name>
    <name type="common">Flatworm</name>
    <dbReference type="NCBI Taxonomy" id="53468"/>
    <lineage>
        <taxon>Eukaryota</taxon>
        <taxon>Metazoa</taxon>
        <taxon>Spiralia</taxon>
        <taxon>Lophotrochozoa</taxon>
        <taxon>Platyhelminthes</taxon>
        <taxon>Cestoda</taxon>
        <taxon>Eucestoda</taxon>
        <taxon>Cyclophyllidea</taxon>
        <taxon>Mesocestoididae</taxon>
        <taxon>Mesocestoides</taxon>
    </lineage>
</organism>
<dbReference type="GO" id="GO:0003677">
    <property type="term" value="F:DNA binding"/>
    <property type="evidence" value="ECO:0007669"/>
    <property type="project" value="InterPro"/>
</dbReference>
<accession>A0A5K3EXL1</accession>
<dbReference type="PRINTS" id="PR00867">
    <property type="entry name" value="DNAPOLG"/>
</dbReference>
<dbReference type="GO" id="GO:0003887">
    <property type="term" value="F:DNA-directed DNA polymerase activity"/>
    <property type="evidence" value="ECO:0007669"/>
    <property type="project" value="InterPro"/>
</dbReference>
<dbReference type="SUPFAM" id="SSF53098">
    <property type="entry name" value="Ribonuclease H-like"/>
    <property type="match status" value="1"/>
</dbReference>
<dbReference type="SMART" id="SM00482">
    <property type="entry name" value="POLAc"/>
    <property type="match status" value="1"/>
</dbReference>
<dbReference type="PANTHER" id="PTHR10267">
    <property type="entry name" value="DNA POLYMERASE SUBUNIT GAMMA-1"/>
    <property type="match status" value="1"/>
</dbReference>
<dbReference type="SUPFAM" id="SSF56672">
    <property type="entry name" value="DNA/RNA polymerases"/>
    <property type="match status" value="1"/>
</dbReference>
<evidence type="ECO:0000256" key="1">
    <source>
        <dbReference type="ARBA" id="ARBA00031966"/>
    </source>
</evidence>
<feature type="domain" description="DNA-directed DNA polymerase family A palm" evidence="2">
    <location>
        <begin position="841"/>
        <end position="1077"/>
    </location>
</feature>
<evidence type="ECO:0000313" key="3">
    <source>
        <dbReference type="WBParaSite" id="MCU_003934-RD"/>
    </source>
</evidence>
<dbReference type="GO" id="GO:0008408">
    <property type="term" value="F:3'-5' exonuclease activity"/>
    <property type="evidence" value="ECO:0007669"/>
    <property type="project" value="TreeGrafter"/>
</dbReference>
<dbReference type="InterPro" id="IPR041336">
    <property type="entry name" value="DNApol_Exo"/>
</dbReference>
<dbReference type="Pfam" id="PF18136">
    <property type="entry name" value="DNApol_Exo"/>
    <property type="match status" value="1"/>
</dbReference>
<dbReference type="Gene3D" id="3.30.420.390">
    <property type="match status" value="1"/>
</dbReference>
<dbReference type="Gene3D" id="3.30.70.370">
    <property type="match status" value="1"/>
</dbReference>
<dbReference type="InterPro" id="IPR001098">
    <property type="entry name" value="DNA-dir_DNA_pol_A_palm_dom"/>
</dbReference>
<dbReference type="Gene3D" id="1.10.150.20">
    <property type="entry name" value="5' to 3' exonuclease, C-terminal subdomain"/>
    <property type="match status" value="1"/>
</dbReference>
<name>A0A5K3EXL1_MESCO</name>
<dbReference type="InterPro" id="IPR012337">
    <property type="entry name" value="RNaseH-like_sf"/>
</dbReference>
<dbReference type="Pfam" id="PF00476">
    <property type="entry name" value="DNA_pol_A"/>
    <property type="match status" value="1"/>
</dbReference>
<dbReference type="AlphaFoldDB" id="A0A5K3EXL1"/>
<dbReference type="GO" id="GO:0006264">
    <property type="term" value="P:mitochondrial DNA replication"/>
    <property type="evidence" value="ECO:0007669"/>
    <property type="project" value="TreeGrafter"/>
</dbReference>
<dbReference type="InterPro" id="IPR002297">
    <property type="entry name" value="DNA-dir_DNA_pol_A_mt"/>
</dbReference>
<protein>
    <recommendedName>
        <fullName evidence="1">Mitochondrial DNA polymerase catalytic subunit</fullName>
    </recommendedName>
</protein>
<reference evidence="3" key="1">
    <citation type="submission" date="2019-11" db="UniProtKB">
        <authorList>
            <consortium name="WormBaseParasite"/>
        </authorList>
    </citation>
    <scope>IDENTIFICATION</scope>
</reference>
<dbReference type="WBParaSite" id="MCU_003934-RD">
    <property type="protein sequence ID" value="MCU_003934-RD"/>
    <property type="gene ID" value="MCU_003934"/>
</dbReference>
<proteinExistence type="predicted"/>
<dbReference type="PANTHER" id="PTHR10267:SF0">
    <property type="entry name" value="DNA POLYMERASE SUBUNIT GAMMA-1"/>
    <property type="match status" value="1"/>
</dbReference>
<dbReference type="InterPro" id="IPR043502">
    <property type="entry name" value="DNA/RNA_pol_sf"/>
</dbReference>